<reference evidence="2 3" key="1">
    <citation type="journal article" date="2023" name="Microorganisms">
        <title>Thiorhodovibrio frisius and Trv. litoralis spp. nov., Two Novel Members from a Clade of Fastidious Purple Sulfur Bacteria That Exhibit Unique Red-Shifted Light-Harvesting Capabilities.</title>
        <authorList>
            <person name="Methner A."/>
            <person name="Kuzyk S.B."/>
            <person name="Petersen J."/>
            <person name="Bauer S."/>
            <person name="Brinkmann H."/>
            <person name="Sichau K."/>
            <person name="Wanner G."/>
            <person name="Wolf J."/>
            <person name="Neumann-Schaal M."/>
            <person name="Henke P."/>
            <person name="Tank M."/>
            <person name="Sproer C."/>
            <person name="Bunk B."/>
            <person name="Overmann J."/>
        </authorList>
    </citation>
    <scope>NUCLEOTIDE SEQUENCE [LARGE SCALE GENOMIC DNA]</scope>
    <source>
        <strain evidence="2 3">DSM 6702</strain>
    </source>
</reference>
<name>A0ABZ0S8Z1_9GAMM</name>
<dbReference type="RefSeq" id="WP_328987618.1">
    <property type="nucleotide sequence ID" value="NZ_CP121472.1"/>
</dbReference>
<proteinExistence type="predicted"/>
<dbReference type="InterPro" id="IPR001633">
    <property type="entry name" value="EAL_dom"/>
</dbReference>
<evidence type="ECO:0000259" key="1">
    <source>
        <dbReference type="PROSITE" id="PS50883"/>
    </source>
</evidence>
<keyword evidence="3" id="KW-1185">Reference proteome</keyword>
<dbReference type="InterPro" id="IPR035919">
    <property type="entry name" value="EAL_sf"/>
</dbReference>
<gene>
    <name evidence="2" type="ORF">Thiowin_02091</name>
</gene>
<dbReference type="SUPFAM" id="SSF141868">
    <property type="entry name" value="EAL domain-like"/>
    <property type="match status" value="1"/>
</dbReference>
<evidence type="ECO:0000313" key="2">
    <source>
        <dbReference type="EMBL" id="WPL17103.1"/>
    </source>
</evidence>
<dbReference type="EMBL" id="CP121472">
    <property type="protein sequence ID" value="WPL17103.1"/>
    <property type="molecule type" value="Genomic_DNA"/>
</dbReference>
<organism evidence="2 3">
    <name type="scientific">Thiorhodovibrio winogradskyi</name>
    <dbReference type="NCBI Taxonomy" id="77007"/>
    <lineage>
        <taxon>Bacteria</taxon>
        <taxon>Pseudomonadati</taxon>
        <taxon>Pseudomonadota</taxon>
        <taxon>Gammaproteobacteria</taxon>
        <taxon>Chromatiales</taxon>
        <taxon>Chromatiaceae</taxon>
        <taxon>Thiorhodovibrio</taxon>
    </lineage>
</organism>
<feature type="domain" description="EAL" evidence="1">
    <location>
        <begin position="1"/>
        <end position="45"/>
    </location>
</feature>
<dbReference type="Proteomes" id="UP001432180">
    <property type="component" value="Chromosome"/>
</dbReference>
<protein>
    <recommendedName>
        <fullName evidence="1">EAL domain-containing protein</fullName>
    </recommendedName>
</protein>
<dbReference type="PROSITE" id="PS50883">
    <property type="entry name" value="EAL"/>
    <property type="match status" value="1"/>
</dbReference>
<accession>A0ABZ0S8Z1</accession>
<evidence type="ECO:0000313" key="3">
    <source>
        <dbReference type="Proteomes" id="UP001432180"/>
    </source>
</evidence>
<sequence>MSRAASVLDNLNALHELGVAIALDDFRTGYSLLGNLISGAFRSIR</sequence>
<dbReference type="Gene3D" id="3.20.20.450">
    <property type="entry name" value="EAL domain"/>
    <property type="match status" value="1"/>
</dbReference>